<reference evidence="2 3" key="1">
    <citation type="journal article" date="2018" name="Antonie Van Leeuwenhoek">
        <title>Larkinella terrae sp. nov., isolated from soil on Jeju Island, South Korea.</title>
        <authorList>
            <person name="Ten L.N."/>
            <person name="Jeon J."/>
            <person name="Park S.J."/>
            <person name="Park S."/>
            <person name="Lee S.Y."/>
            <person name="Kim M.K."/>
            <person name="Jung H.Y."/>
        </authorList>
    </citation>
    <scope>NUCLEOTIDE SEQUENCE [LARGE SCALE GENOMIC DNA]</scope>
    <source>
        <strain evidence="2 3">KCTC 52001</strain>
    </source>
</reference>
<keyword evidence="2" id="KW-0808">Transferase</keyword>
<organism evidence="2 3">
    <name type="scientific">Larkinella terrae</name>
    <dbReference type="NCBI Taxonomy" id="2025311"/>
    <lineage>
        <taxon>Bacteria</taxon>
        <taxon>Pseudomonadati</taxon>
        <taxon>Bacteroidota</taxon>
        <taxon>Cytophagia</taxon>
        <taxon>Cytophagales</taxon>
        <taxon>Spirosomataceae</taxon>
        <taxon>Larkinella</taxon>
    </lineage>
</organism>
<dbReference type="AlphaFoldDB" id="A0A7K0EF63"/>
<protein>
    <submittedName>
        <fullName evidence="2">Glycosyltransferase</fullName>
    </submittedName>
</protein>
<accession>A0A7K0EF63</accession>
<keyword evidence="3" id="KW-1185">Reference proteome</keyword>
<dbReference type="RefSeq" id="WP_154173520.1">
    <property type="nucleotide sequence ID" value="NZ_WJXZ01000002.1"/>
</dbReference>
<dbReference type="OrthoDB" id="199095at2"/>
<feature type="domain" description="Glycosyltransferase 2-like" evidence="1">
    <location>
        <begin position="8"/>
        <end position="146"/>
    </location>
</feature>
<dbReference type="InterPro" id="IPR001173">
    <property type="entry name" value="Glyco_trans_2-like"/>
</dbReference>
<dbReference type="EMBL" id="WJXZ01000002">
    <property type="protein sequence ID" value="MRS60489.1"/>
    <property type="molecule type" value="Genomic_DNA"/>
</dbReference>
<evidence type="ECO:0000313" key="2">
    <source>
        <dbReference type="EMBL" id="MRS60489.1"/>
    </source>
</evidence>
<dbReference type="Gene3D" id="3.90.550.10">
    <property type="entry name" value="Spore Coat Polysaccharide Biosynthesis Protein SpsA, Chain A"/>
    <property type="match status" value="1"/>
</dbReference>
<dbReference type="InterPro" id="IPR029044">
    <property type="entry name" value="Nucleotide-diphossugar_trans"/>
</dbReference>
<sequence length="278" mass="32241">METPCKVSVCVPTYNHERFIAQTLDGALMQQTTFPFEIVIGDDGSTDGAPEIIRRYAERHPNLIRAFLHPHNLGPQEPREFAGRNNVLQLLKDCRGEYVALCEGDDYWTDPLKLQKQVDFMDFHSDYSICHHNLRVIYEDGSPEHLFNLPDQKIESSIEDVLEDRWFIATASTLYRNIFRENDFVDWHHRAASGDWALVIQLAAHGKIHYLNEVMGIYRKHRGGLSNVHSNQNVFFLNNRKEMFEAVNAWTNYRYDATLQPTIARYAAQLNTVNNTQK</sequence>
<dbReference type="Pfam" id="PF00535">
    <property type="entry name" value="Glycos_transf_2"/>
    <property type="match status" value="1"/>
</dbReference>
<dbReference type="PANTHER" id="PTHR22916">
    <property type="entry name" value="GLYCOSYLTRANSFERASE"/>
    <property type="match status" value="1"/>
</dbReference>
<name>A0A7K0EF63_9BACT</name>
<dbReference type="Proteomes" id="UP000441754">
    <property type="component" value="Unassembled WGS sequence"/>
</dbReference>
<proteinExistence type="predicted"/>
<gene>
    <name evidence="2" type="ORF">GJJ30_04220</name>
</gene>
<evidence type="ECO:0000259" key="1">
    <source>
        <dbReference type="Pfam" id="PF00535"/>
    </source>
</evidence>
<evidence type="ECO:0000313" key="3">
    <source>
        <dbReference type="Proteomes" id="UP000441754"/>
    </source>
</evidence>
<comment type="caution">
    <text evidence="2">The sequence shown here is derived from an EMBL/GenBank/DDBJ whole genome shotgun (WGS) entry which is preliminary data.</text>
</comment>
<dbReference type="PANTHER" id="PTHR22916:SF3">
    <property type="entry name" value="UDP-GLCNAC:BETAGAL BETA-1,3-N-ACETYLGLUCOSAMINYLTRANSFERASE-LIKE PROTEIN 1"/>
    <property type="match status" value="1"/>
</dbReference>
<dbReference type="GO" id="GO:0016758">
    <property type="term" value="F:hexosyltransferase activity"/>
    <property type="evidence" value="ECO:0007669"/>
    <property type="project" value="UniProtKB-ARBA"/>
</dbReference>
<dbReference type="SUPFAM" id="SSF53448">
    <property type="entry name" value="Nucleotide-diphospho-sugar transferases"/>
    <property type="match status" value="1"/>
</dbReference>